<dbReference type="PROSITE" id="PS00615">
    <property type="entry name" value="C_TYPE_LECTIN_1"/>
    <property type="match status" value="1"/>
</dbReference>
<dbReference type="SMART" id="SM00034">
    <property type="entry name" value="CLECT"/>
    <property type="match status" value="1"/>
</dbReference>
<reference evidence="5" key="1">
    <citation type="submission" date="2025-08" db="UniProtKB">
        <authorList>
            <consortium name="RefSeq"/>
        </authorList>
    </citation>
    <scope>IDENTIFICATION</scope>
    <source>
        <tissue evidence="5">Whole sample</tissue>
    </source>
</reference>
<dbReference type="CDD" id="cd00037">
    <property type="entry name" value="CLECT"/>
    <property type="match status" value="1"/>
</dbReference>
<evidence type="ECO:0000313" key="5">
    <source>
        <dbReference type="RefSeq" id="XP_022342918.1"/>
    </source>
</evidence>
<dbReference type="PROSITE" id="PS50948">
    <property type="entry name" value="PAN"/>
    <property type="match status" value="1"/>
</dbReference>
<dbReference type="GeneID" id="111136392"/>
<dbReference type="InterPro" id="IPR016186">
    <property type="entry name" value="C-type_lectin-like/link_sf"/>
</dbReference>
<evidence type="ECO:0000256" key="1">
    <source>
        <dbReference type="ARBA" id="ARBA00023157"/>
    </source>
</evidence>
<protein>
    <submittedName>
        <fullName evidence="5">Snaclec GPIB-binding protein subunit beta-like</fullName>
    </submittedName>
</protein>
<evidence type="ECO:0000259" key="3">
    <source>
        <dbReference type="PROSITE" id="PS50948"/>
    </source>
</evidence>
<organism evidence="4 5">
    <name type="scientific">Crassostrea virginica</name>
    <name type="common">Eastern oyster</name>
    <dbReference type="NCBI Taxonomy" id="6565"/>
    <lineage>
        <taxon>Eukaryota</taxon>
        <taxon>Metazoa</taxon>
        <taxon>Spiralia</taxon>
        <taxon>Lophotrochozoa</taxon>
        <taxon>Mollusca</taxon>
        <taxon>Bivalvia</taxon>
        <taxon>Autobranchia</taxon>
        <taxon>Pteriomorphia</taxon>
        <taxon>Ostreida</taxon>
        <taxon>Ostreoidea</taxon>
        <taxon>Ostreidae</taxon>
        <taxon>Crassostrea</taxon>
    </lineage>
</organism>
<dbReference type="Gene3D" id="3.10.100.10">
    <property type="entry name" value="Mannose-Binding Protein A, subunit A"/>
    <property type="match status" value="1"/>
</dbReference>
<proteinExistence type="predicted"/>
<dbReference type="PROSITE" id="PS50041">
    <property type="entry name" value="C_TYPE_LECTIN_2"/>
    <property type="match status" value="1"/>
</dbReference>
<dbReference type="AlphaFoldDB" id="A0A8B8ET54"/>
<dbReference type="OrthoDB" id="2142683at2759"/>
<gene>
    <name evidence="5" type="primary">LOC111136392</name>
</gene>
<dbReference type="InterPro" id="IPR016187">
    <property type="entry name" value="CTDL_fold"/>
</dbReference>
<dbReference type="InterPro" id="IPR003609">
    <property type="entry name" value="Pan_app"/>
</dbReference>
<dbReference type="KEGG" id="cvn:111136392"/>
<dbReference type="Proteomes" id="UP000694844">
    <property type="component" value="Chromosome 5"/>
</dbReference>
<feature type="domain" description="Apple" evidence="3">
    <location>
        <begin position="14"/>
        <end position="105"/>
    </location>
</feature>
<dbReference type="PANTHER" id="PTHR22803">
    <property type="entry name" value="MANNOSE, PHOSPHOLIPASE, LECTIN RECEPTOR RELATED"/>
    <property type="match status" value="1"/>
</dbReference>
<dbReference type="SUPFAM" id="SSF56436">
    <property type="entry name" value="C-type lectin-like"/>
    <property type="match status" value="1"/>
</dbReference>
<feature type="domain" description="C-type lectin" evidence="2">
    <location>
        <begin position="111"/>
        <end position="231"/>
    </location>
</feature>
<evidence type="ECO:0000259" key="2">
    <source>
        <dbReference type="PROSITE" id="PS50041"/>
    </source>
</evidence>
<dbReference type="SUPFAM" id="SSF57414">
    <property type="entry name" value="Hairpin loop containing domain-like"/>
    <property type="match status" value="1"/>
</dbReference>
<sequence>MSVCVHYFILVSICNTYAEILTDFMIRIQQYDNKTIPTSKLLSTQISRSLSKCAAHCNRNVQCQSVQYRAETNDCRLISERLSSGASQEGSSSEDWKYYERKIDCFSWHTFNNHVYKLDATLRNFASAQEFCASLLPASYVIEIESQAENDWLVKLASSFCGMKTEFWLNLEDAWNTTPFKWLESGHTATFTSWIPGEPSSFGEKCVVSSVNYDGGWNDIGCETLRPVVCERNP</sequence>
<dbReference type="InterPro" id="IPR050111">
    <property type="entry name" value="C-type_lectin/snaclec_domain"/>
</dbReference>
<dbReference type="Pfam" id="PF00024">
    <property type="entry name" value="PAN_1"/>
    <property type="match status" value="1"/>
</dbReference>
<dbReference type="RefSeq" id="XP_022342918.1">
    <property type="nucleotide sequence ID" value="XM_022487210.1"/>
</dbReference>
<dbReference type="Gene3D" id="3.50.4.10">
    <property type="entry name" value="Hepatocyte Growth Factor"/>
    <property type="match status" value="1"/>
</dbReference>
<keyword evidence="4" id="KW-1185">Reference proteome</keyword>
<dbReference type="InterPro" id="IPR018378">
    <property type="entry name" value="C-type_lectin_CS"/>
</dbReference>
<dbReference type="InterPro" id="IPR001304">
    <property type="entry name" value="C-type_lectin-like"/>
</dbReference>
<evidence type="ECO:0000313" key="4">
    <source>
        <dbReference type="Proteomes" id="UP000694844"/>
    </source>
</evidence>
<dbReference type="Pfam" id="PF00059">
    <property type="entry name" value="Lectin_C"/>
    <property type="match status" value="1"/>
</dbReference>
<name>A0A8B8ET54_CRAVI</name>
<keyword evidence="1" id="KW-1015">Disulfide bond</keyword>
<accession>A0A8B8ET54</accession>